<dbReference type="Gene3D" id="6.10.140.2220">
    <property type="match status" value="1"/>
</dbReference>
<dbReference type="STRING" id="39966.A0A369JFD5"/>
<evidence type="ECO:0000256" key="4">
    <source>
        <dbReference type="PROSITE-ProRule" id="PRU00134"/>
    </source>
</evidence>
<evidence type="ECO:0000313" key="8">
    <source>
        <dbReference type="Proteomes" id="UP000076154"/>
    </source>
</evidence>
<dbReference type="AlphaFoldDB" id="A0A369JFD5"/>
<accession>A0A369JFD5</accession>
<organism evidence="7 8">
    <name type="scientific">Hypsizygus marmoreus</name>
    <name type="common">White beech mushroom</name>
    <name type="synonym">Agaricus marmoreus</name>
    <dbReference type="NCBI Taxonomy" id="39966"/>
    <lineage>
        <taxon>Eukaryota</taxon>
        <taxon>Fungi</taxon>
        <taxon>Dikarya</taxon>
        <taxon>Basidiomycota</taxon>
        <taxon>Agaricomycotina</taxon>
        <taxon>Agaricomycetes</taxon>
        <taxon>Agaricomycetidae</taxon>
        <taxon>Agaricales</taxon>
        <taxon>Tricholomatineae</taxon>
        <taxon>Lyophyllaceae</taxon>
        <taxon>Hypsizygus</taxon>
    </lineage>
</organism>
<evidence type="ECO:0000256" key="3">
    <source>
        <dbReference type="ARBA" id="ARBA00022833"/>
    </source>
</evidence>
<dbReference type="Proteomes" id="UP000076154">
    <property type="component" value="Unassembled WGS sequence"/>
</dbReference>
<dbReference type="GO" id="GO:0008270">
    <property type="term" value="F:zinc ion binding"/>
    <property type="evidence" value="ECO:0007669"/>
    <property type="project" value="UniProtKB-KW"/>
</dbReference>
<sequence length="751" mass="85608">MGWSRLEGSMTLKLDAAHYRMLLPNTVKYRQHVRFRVLSKLLNVTTTYSVLDFFLSESNLEHGYKGVALFSDPNVISWTLFRCFSPHSHSVLLPPATMPMDQVQIQRLCGQLTGIESPSESKILELNRAIVQCDTKPLLDPILKVLLSLLDVSKLPSGPNVSSEDRGKRLQTAQLCLEALANTSVHFNRDFGQDLLSRLTAFWPTTLLWLELIHMHYIALGVRQPMADRFRAISTIYKVATLHGKDPGLRSRMGSSEPFMKILVKTWQFRSQHHTLDAHQPVTRTLTMYLRCHLRPNEYGLLWNDRNEKQFIRWIGGTERSVAEAALEPFVHPYAGEPDTAADAEFLSLVSAGRSDMNECKVALSLLMLHSPHRVSLRIVNGMRVLSGTTPVQFFEGVAASYAYIRKAFDKVKAEAWVIYALEGHLLLALLETDIHLARLRSEQNQKFYKDIVRQCLYLLGNALPQYLAYRSVVRLAKEKIQKYNEEQNNRWDTQIALGKTLFSPLSNALAHYLNFLGQRWNILKHVPNTYRNTFVCDNPPCSKTGQEKDFKKCSKCRKAFYCSKDCQTSDWKEHDHKNSCRLLQMNNAQLDDDLHKDKQQARFLRRLINWQIDQCMPLINQYARAIETNRMVATLDFSKVPVEMRITAYTDSLPYFEDAYGWEENAEEQWRKVGKTQRDHPGQLLIVAHRIPNGCVGHMAVTTLRVAVDGPDGGIRRWVENGSVDGENGNADGENGNADGESGGTIDEVD</sequence>
<evidence type="ECO:0000313" key="7">
    <source>
        <dbReference type="EMBL" id="RDB19900.1"/>
    </source>
</evidence>
<reference evidence="7" key="1">
    <citation type="submission" date="2018-04" db="EMBL/GenBank/DDBJ databases">
        <title>Whole genome sequencing of Hypsizygus marmoreus.</title>
        <authorList>
            <person name="Choi I.-G."/>
            <person name="Min B."/>
            <person name="Kim J.-G."/>
            <person name="Kim S."/>
            <person name="Oh Y.-L."/>
            <person name="Kong W.-S."/>
            <person name="Park H."/>
            <person name="Jeong J."/>
            <person name="Song E.-S."/>
        </authorList>
    </citation>
    <scope>NUCLEOTIDE SEQUENCE [LARGE SCALE GENOMIC DNA]</scope>
    <source>
        <strain evidence="7">51987-8</strain>
    </source>
</reference>
<feature type="domain" description="MYND-type" evidence="6">
    <location>
        <begin position="542"/>
        <end position="581"/>
    </location>
</feature>
<keyword evidence="2 4" id="KW-0863">Zinc-finger</keyword>
<protein>
    <recommendedName>
        <fullName evidence="6">MYND-type domain-containing protein</fullName>
    </recommendedName>
</protein>
<feature type="region of interest" description="Disordered" evidence="5">
    <location>
        <begin position="719"/>
        <end position="751"/>
    </location>
</feature>
<dbReference type="InParanoid" id="A0A369JFD5"/>
<name>A0A369JFD5_HYPMA</name>
<comment type="caution">
    <text evidence="7">The sequence shown here is derived from an EMBL/GenBank/DDBJ whole genome shotgun (WGS) entry which is preliminary data.</text>
</comment>
<gene>
    <name evidence="7" type="ORF">Hypma_012751</name>
</gene>
<dbReference type="EMBL" id="LUEZ02000071">
    <property type="protein sequence ID" value="RDB19900.1"/>
    <property type="molecule type" value="Genomic_DNA"/>
</dbReference>
<dbReference type="PROSITE" id="PS50865">
    <property type="entry name" value="ZF_MYND_2"/>
    <property type="match status" value="1"/>
</dbReference>
<evidence type="ECO:0000256" key="1">
    <source>
        <dbReference type="ARBA" id="ARBA00022723"/>
    </source>
</evidence>
<evidence type="ECO:0000256" key="5">
    <source>
        <dbReference type="SAM" id="MobiDB-lite"/>
    </source>
</evidence>
<dbReference type="OrthoDB" id="3071675at2759"/>
<dbReference type="InterPro" id="IPR002893">
    <property type="entry name" value="Znf_MYND"/>
</dbReference>
<keyword evidence="1" id="KW-0479">Metal-binding</keyword>
<dbReference type="Pfam" id="PF01753">
    <property type="entry name" value="zf-MYND"/>
    <property type="match status" value="1"/>
</dbReference>
<dbReference type="SUPFAM" id="SSF144232">
    <property type="entry name" value="HIT/MYND zinc finger-like"/>
    <property type="match status" value="1"/>
</dbReference>
<proteinExistence type="predicted"/>
<keyword evidence="8" id="KW-1185">Reference proteome</keyword>
<evidence type="ECO:0000256" key="2">
    <source>
        <dbReference type="ARBA" id="ARBA00022771"/>
    </source>
</evidence>
<feature type="compositionally biased region" description="Low complexity" evidence="5">
    <location>
        <begin position="726"/>
        <end position="741"/>
    </location>
</feature>
<evidence type="ECO:0000259" key="6">
    <source>
        <dbReference type="PROSITE" id="PS50865"/>
    </source>
</evidence>
<keyword evidence="3" id="KW-0862">Zinc</keyword>